<dbReference type="Gene3D" id="3.40.640.10">
    <property type="entry name" value="Type I PLP-dependent aspartate aminotransferase-like (Major domain)"/>
    <property type="match status" value="1"/>
</dbReference>
<protein>
    <submittedName>
        <fullName evidence="4">Uncharacterized protein</fullName>
    </submittedName>
</protein>
<name>A0ABR2ZGZ4_9AGAR</name>
<dbReference type="Pfam" id="PF00282">
    <property type="entry name" value="Pyridoxal_deC"/>
    <property type="match status" value="1"/>
</dbReference>
<dbReference type="InterPro" id="IPR050477">
    <property type="entry name" value="GrpII_AminoAcid_Decarb"/>
</dbReference>
<evidence type="ECO:0000313" key="5">
    <source>
        <dbReference type="Proteomes" id="UP001437256"/>
    </source>
</evidence>
<sequence length="1030" mass="115878">MTKDFDHKTSLEKYRTMASWFLGPRGENYGLMMEKSAKIIANVCASRDRYFSDDPRFIDSKHMIGSQDFDDGVDAIDAALKDVLRGLGEHSVPFFSPRYAGHMSFDVSLPAILGYYAAIVYNQNNVTPEASPFSSYVEWKVGKRLCEMLGFNVQSDPFPEGETTVGWGHITCGGSIANLEAMWVARNLKYYPLSLYNAMKPGGPLAFVSSTFTTTLCTGKEKNFFSCSPWELLNLTPTEVVSLPERLSSKYGISQSKLDRILDPYSVQTVGKDNLDKDQIDRGFEMKPPQIMLSRSNHYSWPKGGAILGIGKANILELRVDANARVDIKHLREELEGHLKRQHPVYAVVAIIGTTEHGSVDCLEDIIALRDEMQKEGLSFMVHADAAWGGYFASKKQLFELYEPPVERWAFSIPLSKYTNDQMLKLKETDSVTIDPHKSGYCAYPAGALCYRDQRMRYLTTWTSPYISTNKGDDIAMGIYGVEGSKPGAAPVGVWMSLEVLKNEGYAHLLGVAMLTGTKMYANWATMTLDSDSLIVMPFNQLPSETEEDSTPEKVRKERIRIRDKIARQPNAELEQDQETLHFMRKLGSDLMINAFACNFHIGGKPNKDTIEASFLSRRLYKRLSMTSMEDDINDKPIIIMATEFSEKKYGDGLKTFKRRLELDAEDGEDLYALSNVSMSPWPTANEFLTTIIEAFRDVAEEEIKTSLVRVTDQPSMHSFVIYGHETLFFVYIASFNVESYRRQVIVKATPSDSATLSKLQEERKKNPNAIFTFHAGLTILKDLVKQKLWTGDIYKGLPKVYGKDVFLTNVTFNIETIVVDRSLRRTDLDKAYPGQMPFYVFGTQSEVHIDHILLRGPNTHLSAGQVKLDLDQPLPELSQKLLYLTLDEQFEEMMQPFDAGHQPDFFRSGATLKVSVYDGDRPPTESSAAIAKGTVTLPAEAGKLFVDYDILNLPAASEIFISPRSSPKLSSNRLVQGIDTVASQIVQMFAGQNITWDDNVVRAITRKYVDSNHYEVWLGLEGTGCICWL</sequence>
<proteinExistence type="predicted"/>
<dbReference type="InterPro" id="IPR015424">
    <property type="entry name" value="PyrdxlP-dep_Trfase"/>
</dbReference>
<dbReference type="InterPro" id="IPR002129">
    <property type="entry name" value="PyrdxlP-dep_de-COase"/>
</dbReference>
<dbReference type="PANTHER" id="PTHR42735">
    <property type="match status" value="1"/>
</dbReference>
<dbReference type="EMBL" id="JBBXMP010000167">
    <property type="protein sequence ID" value="KAL0060623.1"/>
    <property type="molecule type" value="Genomic_DNA"/>
</dbReference>
<keyword evidence="3" id="KW-0456">Lyase</keyword>
<organism evidence="4 5">
    <name type="scientific">Marasmius tenuissimus</name>
    <dbReference type="NCBI Taxonomy" id="585030"/>
    <lineage>
        <taxon>Eukaryota</taxon>
        <taxon>Fungi</taxon>
        <taxon>Dikarya</taxon>
        <taxon>Basidiomycota</taxon>
        <taxon>Agaricomycotina</taxon>
        <taxon>Agaricomycetes</taxon>
        <taxon>Agaricomycetidae</taxon>
        <taxon>Agaricales</taxon>
        <taxon>Marasmiineae</taxon>
        <taxon>Marasmiaceae</taxon>
        <taxon>Marasmius</taxon>
    </lineage>
</organism>
<dbReference type="Proteomes" id="UP001437256">
    <property type="component" value="Unassembled WGS sequence"/>
</dbReference>
<evidence type="ECO:0000256" key="3">
    <source>
        <dbReference type="ARBA" id="ARBA00023239"/>
    </source>
</evidence>
<dbReference type="SUPFAM" id="SSF53383">
    <property type="entry name" value="PLP-dependent transferases"/>
    <property type="match status" value="1"/>
</dbReference>
<comment type="cofactor">
    <cofactor evidence="1">
        <name>pyridoxal 5'-phosphate</name>
        <dbReference type="ChEBI" id="CHEBI:597326"/>
    </cofactor>
</comment>
<accession>A0ABR2ZGZ4</accession>
<reference evidence="4 5" key="1">
    <citation type="submission" date="2024-05" db="EMBL/GenBank/DDBJ databases">
        <title>A draft genome resource for the thread blight pathogen Marasmius tenuissimus strain MS-2.</title>
        <authorList>
            <person name="Yulfo-Soto G.E."/>
            <person name="Baruah I.K."/>
            <person name="Amoako-Attah I."/>
            <person name="Bukari Y."/>
            <person name="Meinhardt L.W."/>
            <person name="Bailey B.A."/>
            <person name="Cohen S.P."/>
        </authorList>
    </citation>
    <scope>NUCLEOTIDE SEQUENCE [LARGE SCALE GENOMIC DNA]</scope>
    <source>
        <strain evidence="4 5">MS-2</strain>
    </source>
</reference>
<evidence type="ECO:0000313" key="4">
    <source>
        <dbReference type="EMBL" id="KAL0060623.1"/>
    </source>
</evidence>
<dbReference type="PANTHER" id="PTHR42735:SF4">
    <property type="entry name" value="PYRIDOXAL PHOSPHATE-DEPENDENT DECARBOXYLASE FAMILY PROTEIN"/>
    <property type="match status" value="1"/>
</dbReference>
<dbReference type="InterPro" id="IPR015421">
    <property type="entry name" value="PyrdxlP-dep_Trfase_major"/>
</dbReference>
<comment type="caution">
    <text evidence="4">The sequence shown here is derived from an EMBL/GenBank/DDBJ whole genome shotgun (WGS) entry which is preliminary data.</text>
</comment>
<evidence type="ECO:0000256" key="2">
    <source>
        <dbReference type="ARBA" id="ARBA00022898"/>
    </source>
</evidence>
<keyword evidence="2" id="KW-0663">Pyridoxal phosphate</keyword>
<gene>
    <name evidence="4" type="ORF">AAF712_012566</name>
</gene>
<evidence type="ECO:0000256" key="1">
    <source>
        <dbReference type="ARBA" id="ARBA00001933"/>
    </source>
</evidence>
<keyword evidence="5" id="KW-1185">Reference proteome</keyword>